<organism evidence="1 2">
    <name type="scientific">Racocetra persica</name>
    <dbReference type="NCBI Taxonomy" id="160502"/>
    <lineage>
        <taxon>Eukaryota</taxon>
        <taxon>Fungi</taxon>
        <taxon>Fungi incertae sedis</taxon>
        <taxon>Mucoromycota</taxon>
        <taxon>Glomeromycotina</taxon>
        <taxon>Glomeromycetes</taxon>
        <taxon>Diversisporales</taxon>
        <taxon>Gigasporaceae</taxon>
        <taxon>Racocetra</taxon>
    </lineage>
</organism>
<sequence length="50" mass="5621">TNTNLEPENMEAYTKPEPKNAEANAQDNITNQSLNDSQGYQNVYEEISSD</sequence>
<feature type="non-terminal residue" evidence="1">
    <location>
        <position position="1"/>
    </location>
</feature>
<name>A0ACA9S098_9GLOM</name>
<accession>A0ACA9S098</accession>
<proteinExistence type="predicted"/>
<dbReference type="Proteomes" id="UP000789920">
    <property type="component" value="Unassembled WGS sequence"/>
</dbReference>
<gene>
    <name evidence="1" type="ORF">RPERSI_LOCUS25381</name>
</gene>
<evidence type="ECO:0000313" key="2">
    <source>
        <dbReference type="Proteomes" id="UP000789920"/>
    </source>
</evidence>
<protein>
    <submittedName>
        <fullName evidence="1">1374_t:CDS:1</fullName>
    </submittedName>
</protein>
<evidence type="ECO:0000313" key="1">
    <source>
        <dbReference type="EMBL" id="CAG8820555.1"/>
    </source>
</evidence>
<comment type="caution">
    <text evidence="1">The sequence shown here is derived from an EMBL/GenBank/DDBJ whole genome shotgun (WGS) entry which is preliminary data.</text>
</comment>
<reference evidence="1" key="1">
    <citation type="submission" date="2021-06" db="EMBL/GenBank/DDBJ databases">
        <authorList>
            <person name="Kallberg Y."/>
            <person name="Tangrot J."/>
            <person name="Rosling A."/>
        </authorList>
    </citation>
    <scope>NUCLEOTIDE SEQUENCE</scope>
    <source>
        <strain evidence="1">MA461A</strain>
    </source>
</reference>
<dbReference type="EMBL" id="CAJVQC010083785">
    <property type="protein sequence ID" value="CAG8820555.1"/>
    <property type="molecule type" value="Genomic_DNA"/>
</dbReference>
<keyword evidence="2" id="KW-1185">Reference proteome</keyword>